<sequence>MTERALRLLRQDPRLAELAAFPFAFDLSRADHVEEVRLASGGPLEPIAGDDSGGTYFVCGDGSVLYADSEGSAGTIGDSVDEALEILVGLPGWQDYVRLSPTDGETRILAEIADTEGDFREDCVPDLDARRAELRAALGLPERSPVQLVARLHAALLRTEPDHLLLNAVEHLAYKRLDPHPRPPLWEQVLAKGRTDLALLRTGDRAVWDGVAGDRPRRVAVLRAAQYDRRNTDRALLRHLLKHEADAPMSDELRLAVVLVGLHGLADDLPLLREVHETTYDTWCGLAGLPEEAGQLQEWARSFDDSNYGVDPGDEPESTWLELAREQGMVEAARTYLIRELDDTGPDVAQLAVLRDELTLLGDYTQAIRAQRLHRSLQDTDEGRAAADARLAELERRAVEAAAAES</sequence>
<evidence type="ECO:0000256" key="1">
    <source>
        <dbReference type="SAM" id="Coils"/>
    </source>
</evidence>
<name>A0ABP6NI17_9ACTN</name>
<keyword evidence="1" id="KW-0175">Coiled coil</keyword>
<organism evidence="2 3">
    <name type="scientific">Streptomyces rectiviolaceus</name>
    <dbReference type="NCBI Taxonomy" id="332591"/>
    <lineage>
        <taxon>Bacteria</taxon>
        <taxon>Bacillati</taxon>
        <taxon>Actinomycetota</taxon>
        <taxon>Actinomycetes</taxon>
        <taxon>Kitasatosporales</taxon>
        <taxon>Streptomycetaceae</taxon>
        <taxon>Streptomyces</taxon>
    </lineage>
</organism>
<reference evidence="3" key="1">
    <citation type="journal article" date="2019" name="Int. J. Syst. Evol. Microbiol.">
        <title>The Global Catalogue of Microorganisms (GCM) 10K type strain sequencing project: providing services to taxonomists for standard genome sequencing and annotation.</title>
        <authorList>
            <consortium name="The Broad Institute Genomics Platform"/>
            <consortium name="The Broad Institute Genome Sequencing Center for Infectious Disease"/>
            <person name="Wu L."/>
            <person name="Ma J."/>
        </authorList>
    </citation>
    <scope>NUCLEOTIDE SEQUENCE [LARGE SCALE GENOMIC DNA]</scope>
    <source>
        <strain evidence="3">JCM 9092</strain>
    </source>
</reference>
<dbReference type="EMBL" id="BAAAUG010000204">
    <property type="protein sequence ID" value="GAA3148707.1"/>
    <property type="molecule type" value="Genomic_DNA"/>
</dbReference>
<evidence type="ECO:0000313" key="3">
    <source>
        <dbReference type="Proteomes" id="UP001501637"/>
    </source>
</evidence>
<proteinExistence type="predicted"/>
<gene>
    <name evidence="2" type="ORF">GCM10010449_79160</name>
</gene>
<dbReference type="Proteomes" id="UP001501637">
    <property type="component" value="Unassembled WGS sequence"/>
</dbReference>
<feature type="coiled-coil region" evidence="1">
    <location>
        <begin position="377"/>
        <end position="404"/>
    </location>
</feature>
<comment type="caution">
    <text evidence="2">The sequence shown here is derived from an EMBL/GenBank/DDBJ whole genome shotgun (WGS) entry which is preliminary data.</text>
</comment>
<accession>A0ABP6NI17</accession>
<evidence type="ECO:0000313" key="2">
    <source>
        <dbReference type="EMBL" id="GAA3148707.1"/>
    </source>
</evidence>
<protein>
    <submittedName>
        <fullName evidence="2">Uncharacterized protein</fullName>
    </submittedName>
</protein>
<keyword evidence="3" id="KW-1185">Reference proteome</keyword>
<dbReference type="RefSeq" id="WP_344529896.1">
    <property type="nucleotide sequence ID" value="NZ_BAAAUG010000204.1"/>
</dbReference>